<organism evidence="1 2">
    <name type="scientific">Palleniella muris</name>
    <dbReference type="NCBI Taxonomy" id="3038145"/>
    <lineage>
        <taxon>Bacteria</taxon>
        <taxon>Pseudomonadati</taxon>
        <taxon>Bacteroidota</taxon>
        <taxon>Bacteroidia</taxon>
        <taxon>Bacteroidales</taxon>
        <taxon>Prevotellaceae</taxon>
        <taxon>Palleniella</taxon>
    </lineage>
</organism>
<dbReference type="Proteomes" id="UP000308886">
    <property type="component" value="Unassembled WGS sequence"/>
</dbReference>
<reference evidence="1" key="1">
    <citation type="submission" date="2019-04" db="EMBL/GenBank/DDBJ databases">
        <title>Microbes associate with the intestines of laboratory mice.</title>
        <authorList>
            <person name="Navarre W."/>
            <person name="Wong E."/>
            <person name="Huang K."/>
            <person name="Tropini C."/>
            <person name="Ng K."/>
            <person name="Yu B."/>
        </authorList>
    </citation>
    <scope>NUCLEOTIDE SEQUENCE</scope>
    <source>
        <strain evidence="1">NM73_A23</strain>
    </source>
</reference>
<sequence>MNIVIGATGRVGTALVNELVKRDMPVLAIARNKNKFAKFDSRVQCHIADVFDLDTLIKAFNGEDTVFLMTPENFHSNDVLGDAERMLEIYREVVYRTGVRRVIGLSSMGAHLEAGSGNLYISHMLEQAFAGLPVETTFIRPAYYYSNWMNYIEVARTYGILPTFFHPHKKIAMVSPGDVACFAAIVMRSRKLSAPLYEIEGPKTYSAHDIARFFSEYLKREVTVQQIPQEQWIPTLTKAGFSPDAAHNMALMTQAVMNTISFGENTENKIIWNTEFEDFLGGQKTF</sequence>
<evidence type="ECO:0000313" key="2">
    <source>
        <dbReference type="Proteomes" id="UP000308886"/>
    </source>
</evidence>
<dbReference type="EMBL" id="SRZC01000045">
    <property type="protein sequence ID" value="TGX79461.1"/>
    <property type="molecule type" value="Genomic_DNA"/>
</dbReference>
<protein>
    <submittedName>
        <fullName evidence="1">NAD-dependent epimerase/dehydratase family protein</fullName>
    </submittedName>
</protein>
<name>A0AC61QLF8_9BACT</name>
<comment type="caution">
    <text evidence="1">The sequence shown here is derived from an EMBL/GenBank/DDBJ whole genome shotgun (WGS) entry which is preliminary data.</text>
</comment>
<proteinExistence type="predicted"/>
<keyword evidence="2" id="KW-1185">Reference proteome</keyword>
<evidence type="ECO:0000313" key="1">
    <source>
        <dbReference type="EMBL" id="TGX79461.1"/>
    </source>
</evidence>
<gene>
    <name evidence="1" type="ORF">E5358_14860</name>
</gene>
<accession>A0AC61QLF8</accession>